<evidence type="ECO:0000313" key="5">
    <source>
        <dbReference type="WBParaSite" id="SMUV_0000913101-mRNA-1"/>
    </source>
</evidence>
<evidence type="ECO:0000256" key="2">
    <source>
        <dbReference type="ARBA" id="ARBA00023054"/>
    </source>
</evidence>
<feature type="compositionally biased region" description="Acidic residues" evidence="3">
    <location>
        <begin position="548"/>
        <end position="557"/>
    </location>
</feature>
<comment type="similarity">
    <text evidence="1">Belongs to the FAM161 family.</text>
</comment>
<feature type="compositionally biased region" description="Basic and acidic residues" evidence="3">
    <location>
        <begin position="151"/>
        <end position="165"/>
    </location>
</feature>
<dbReference type="PANTHER" id="PTHR21501">
    <property type="entry name" value="PROTEIN FAM-161"/>
    <property type="match status" value="1"/>
</dbReference>
<feature type="compositionally biased region" description="Polar residues" evidence="3">
    <location>
        <begin position="432"/>
        <end position="443"/>
    </location>
</feature>
<organism evidence="4 5">
    <name type="scientific">Syphacia muris</name>
    <dbReference type="NCBI Taxonomy" id="451379"/>
    <lineage>
        <taxon>Eukaryota</taxon>
        <taxon>Metazoa</taxon>
        <taxon>Ecdysozoa</taxon>
        <taxon>Nematoda</taxon>
        <taxon>Chromadorea</taxon>
        <taxon>Rhabditida</taxon>
        <taxon>Spirurina</taxon>
        <taxon>Oxyuridomorpha</taxon>
        <taxon>Oxyuroidea</taxon>
        <taxon>Oxyuridae</taxon>
        <taxon>Syphacia</taxon>
    </lineage>
</organism>
<reference evidence="5" key="1">
    <citation type="submission" date="2016-04" db="UniProtKB">
        <authorList>
            <consortium name="WormBaseParasite"/>
        </authorList>
    </citation>
    <scope>IDENTIFICATION</scope>
</reference>
<proteinExistence type="inferred from homology"/>
<dbReference type="WBParaSite" id="SMUV_0000913101-mRNA-1">
    <property type="protein sequence ID" value="SMUV_0000913101-mRNA-1"/>
    <property type="gene ID" value="SMUV_0000913101"/>
</dbReference>
<feature type="compositionally biased region" description="Basic and acidic residues" evidence="3">
    <location>
        <begin position="568"/>
        <end position="578"/>
    </location>
</feature>
<dbReference type="Proteomes" id="UP000046393">
    <property type="component" value="Unplaced"/>
</dbReference>
<dbReference type="STRING" id="451379.A0A158R619"/>
<dbReference type="InterPro" id="IPR019579">
    <property type="entry name" value="FAM161A/B"/>
</dbReference>
<dbReference type="Pfam" id="PF10595">
    <property type="entry name" value="FAM161A_B"/>
    <property type="match status" value="1"/>
</dbReference>
<dbReference type="InterPro" id="IPR051655">
    <property type="entry name" value="FAM161"/>
</dbReference>
<evidence type="ECO:0000313" key="4">
    <source>
        <dbReference type="Proteomes" id="UP000046393"/>
    </source>
</evidence>
<sequence>MQSVEKGLDLTDRFLQAFIQVDSRLDDPSYIKCLRNLRQQHKKAMSVTENWVMPAAAAASDANYTTANNACCYCKDLIKDATETEASVYQNCGSWQQKRTVQYTEEWVPTEDSAGFSTVDHCDHPSPVEHSPKLVAVLAANTQETASDFDDNYRNDSNQKAEEKLQPSIKLQHNSDSLQHNNENDIQIHPENLEEVDKNKAAVELEREKNSTSGNEYCNSHLRRCISAEASEWNKEKNFKANAIPLTVYIPTLKSKLNAEIRARSRSERAINLINNSHLPYNMQDHMIRSRMQHNLRHSKICTNTSPPTYQPIMPKKVPNFSAIHKRLLEAMENGKVRRCTTVEPFHFDTESRAQLRHHCVEQPIIKPIYRSRTPVSTGQAKCVRLNTASFMRNQAIREDIKKAEEAKKTEKRLCQTVSASSQLSRIRLKNKLQSNDTLNPTESIKKKVQQKKKEQQERDAQYRDELAQIGRRLSNRALIIEQQEMLMEKQRFEKKYAERMNSILDRSKKILLNSVKDAKKTAESTLFCNEKLNDVRITTKSSSNSDDISDDMDSEFYSESAVSSSDKLSKISERTEE</sequence>
<name>A0A158R619_9BILA</name>
<feature type="compositionally biased region" description="Basic and acidic residues" evidence="3">
    <location>
        <begin position="452"/>
        <end position="462"/>
    </location>
</feature>
<dbReference type="AlphaFoldDB" id="A0A158R619"/>
<evidence type="ECO:0000256" key="1">
    <source>
        <dbReference type="ARBA" id="ARBA00006663"/>
    </source>
</evidence>
<feature type="region of interest" description="Disordered" evidence="3">
    <location>
        <begin position="146"/>
        <end position="166"/>
    </location>
</feature>
<accession>A0A158R619</accession>
<evidence type="ECO:0000256" key="3">
    <source>
        <dbReference type="SAM" id="MobiDB-lite"/>
    </source>
</evidence>
<dbReference type="GO" id="GO:0005856">
    <property type="term" value="C:cytoskeleton"/>
    <property type="evidence" value="ECO:0007669"/>
    <property type="project" value="UniProtKB-ARBA"/>
</dbReference>
<feature type="region of interest" description="Disordered" evidence="3">
    <location>
        <begin position="429"/>
        <end position="462"/>
    </location>
</feature>
<dbReference type="PANTHER" id="PTHR21501:SF1">
    <property type="entry name" value="PROTEIN FAM-161"/>
    <property type="match status" value="1"/>
</dbReference>
<dbReference type="GO" id="GO:0005929">
    <property type="term" value="C:cilium"/>
    <property type="evidence" value="ECO:0007669"/>
    <property type="project" value="TreeGrafter"/>
</dbReference>
<protein>
    <submittedName>
        <fullName evidence="5">SCAPER_N domain-containing protein</fullName>
    </submittedName>
</protein>
<feature type="region of interest" description="Disordered" evidence="3">
    <location>
        <begin position="539"/>
        <end position="578"/>
    </location>
</feature>
<keyword evidence="4" id="KW-1185">Reference proteome</keyword>
<keyword evidence="2" id="KW-0175">Coiled coil</keyword>
<dbReference type="GO" id="GO:0044782">
    <property type="term" value="P:cilium organization"/>
    <property type="evidence" value="ECO:0007669"/>
    <property type="project" value="TreeGrafter"/>
</dbReference>